<dbReference type="PANTHER" id="PTHR31377">
    <property type="entry name" value="AGMATINE DEIMINASE-RELATED"/>
    <property type="match status" value="1"/>
</dbReference>
<dbReference type="SMART" id="SM01091">
    <property type="entry name" value="CorC_HlyC"/>
    <property type="match status" value="1"/>
</dbReference>
<dbReference type="Pfam" id="PF03471">
    <property type="entry name" value="CorC_HlyC"/>
    <property type="match status" value="1"/>
</dbReference>
<gene>
    <name evidence="3" type="ORF">DSTB1V02_LOCUS1008</name>
</gene>
<dbReference type="PANTHER" id="PTHR31377:SF0">
    <property type="entry name" value="AGMATINE DEIMINASE-RELATED"/>
    <property type="match status" value="1"/>
</dbReference>
<dbReference type="SUPFAM" id="SSF56317">
    <property type="entry name" value="Carbon-nitrogen hydrolase"/>
    <property type="match status" value="1"/>
</dbReference>
<dbReference type="Gene3D" id="3.75.10.10">
    <property type="entry name" value="L-arginine/glycine Amidinotransferase, Chain A"/>
    <property type="match status" value="1"/>
</dbReference>
<evidence type="ECO:0000313" key="4">
    <source>
        <dbReference type="Proteomes" id="UP000677054"/>
    </source>
</evidence>
<keyword evidence="4" id="KW-1185">Reference proteome</keyword>
<dbReference type="EMBL" id="LR899601">
    <property type="protein sequence ID" value="CAD7241006.1"/>
    <property type="molecule type" value="Genomic_DNA"/>
</dbReference>
<protein>
    <recommendedName>
        <fullName evidence="2">Transporter-associated domain-containing protein</fullName>
    </recommendedName>
</protein>
<dbReference type="Proteomes" id="UP000677054">
    <property type="component" value="Unassembled WGS sequence"/>
</dbReference>
<dbReference type="InterPro" id="IPR036318">
    <property type="entry name" value="FAD-bd_PCMH-like_sf"/>
</dbReference>
<dbReference type="SUPFAM" id="SSF56176">
    <property type="entry name" value="FAD-binding/transporter-associated domain-like"/>
    <property type="match status" value="1"/>
</dbReference>
<evidence type="ECO:0000256" key="1">
    <source>
        <dbReference type="ARBA" id="ARBA00022801"/>
    </source>
</evidence>
<dbReference type="Pfam" id="PF04371">
    <property type="entry name" value="PAD_porph"/>
    <property type="match status" value="1"/>
</dbReference>
<accession>A0A7R8WZM6</accession>
<dbReference type="Gene3D" id="3.30.465.10">
    <property type="match status" value="1"/>
</dbReference>
<dbReference type="InterPro" id="IPR016169">
    <property type="entry name" value="FAD-bd_PCMH_sub2"/>
</dbReference>
<name>A0A7R8WZM6_9CRUS</name>
<dbReference type="InterPro" id="IPR036526">
    <property type="entry name" value="C-N_Hydrolase_sf"/>
</dbReference>
<dbReference type="InterPro" id="IPR007466">
    <property type="entry name" value="Peptidyl-Arg-deiminase_porph"/>
</dbReference>
<evidence type="ECO:0000313" key="3">
    <source>
        <dbReference type="EMBL" id="CAD7241006.1"/>
    </source>
</evidence>
<organism evidence="3">
    <name type="scientific">Darwinula stevensoni</name>
    <dbReference type="NCBI Taxonomy" id="69355"/>
    <lineage>
        <taxon>Eukaryota</taxon>
        <taxon>Metazoa</taxon>
        <taxon>Ecdysozoa</taxon>
        <taxon>Arthropoda</taxon>
        <taxon>Crustacea</taxon>
        <taxon>Oligostraca</taxon>
        <taxon>Ostracoda</taxon>
        <taxon>Podocopa</taxon>
        <taxon>Podocopida</taxon>
        <taxon>Darwinulocopina</taxon>
        <taxon>Darwinuloidea</taxon>
        <taxon>Darwinulidae</taxon>
        <taxon>Darwinula</taxon>
    </lineage>
</organism>
<keyword evidence="1" id="KW-0378">Hydrolase</keyword>
<sequence>MEGDNRVVYDFVFNGWGLKFAADKDNLITRSLYRKKVFKGMHIKHGGLVMEGGGLESDGQGTLLTTAECLLSPNRNPHLSKGQLERKIKALFGLERILWLNNGYLAGDDTDSHIDTLARFCTPDTIMYVQCNDAADEHFEALQAMEQELKSFTTDDGKPYHLVPLPMADACFDADGCRLPATYANFLLINGAVLVPVYGVKQDASALKIFESAEETEMFELAMPIPGPDTEVFSAAAKKHKVVLVTSLFEKRAPGLYHNTSVVFEKDGESVVSKIIINTMEMFGYAPSPEIAHKIALPIAFAVITVLHIVFGIVTLEDIVEVLVGDIQDEHDAEVPVVEKQPDNKWLIAAQNNLAEINEELPFDFPLDEDYETLAGLILKTLESIPEEGQVLQIGGYEIKIVKMFKTSPEMVLVHRM</sequence>
<feature type="domain" description="Transporter-associated" evidence="2">
    <location>
        <begin position="339"/>
        <end position="416"/>
    </location>
</feature>
<dbReference type="Gene3D" id="3.90.1280.20">
    <property type="match status" value="1"/>
</dbReference>
<dbReference type="GO" id="GO:0047632">
    <property type="term" value="F:agmatine deiminase activity"/>
    <property type="evidence" value="ECO:0007669"/>
    <property type="project" value="TreeGrafter"/>
</dbReference>
<dbReference type="GO" id="GO:0009446">
    <property type="term" value="P:putrescine biosynthetic process"/>
    <property type="evidence" value="ECO:0007669"/>
    <property type="project" value="InterPro"/>
</dbReference>
<reference evidence="3" key="1">
    <citation type="submission" date="2020-11" db="EMBL/GenBank/DDBJ databases">
        <authorList>
            <person name="Tran Van P."/>
        </authorList>
    </citation>
    <scope>NUCLEOTIDE SEQUENCE</scope>
</reference>
<dbReference type="EMBL" id="CAJPEV010000084">
    <property type="protein sequence ID" value="CAG0880301.1"/>
    <property type="molecule type" value="Genomic_DNA"/>
</dbReference>
<dbReference type="SUPFAM" id="SSF55909">
    <property type="entry name" value="Pentein"/>
    <property type="match status" value="1"/>
</dbReference>
<dbReference type="InterPro" id="IPR005170">
    <property type="entry name" value="Transptr-assoc_dom"/>
</dbReference>
<proteinExistence type="predicted"/>
<dbReference type="AlphaFoldDB" id="A0A7R8WZM6"/>
<dbReference type="GO" id="GO:0050660">
    <property type="term" value="F:flavin adenine dinucleotide binding"/>
    <property type="evidence" value="ECO:0007669"/>
    <property type="project" value="InterPro"/>
</dbReference>
<dbReference type="OrthoDB" id="544103at2759"/>
<evidence type="ECO:0000259" key="2">
    <source>
        <dbReference type="SMART" id="SM01091"/>
    </source>
</evidence>
<dbReference type="GO" id="GO:0004668">
    <property type="term" value="F:protein-arginine deiminase activity"/>
    <property type="evidence" value="ECO:0007669"/>
    <property type="project" value="InterPro"/>
</dbReference>